<reference evidence="1" key="1">
    <citation type="submission" date="2023-04" db="EMBL/GenBank/DDBJ databases">
        <title>Draft Genome sequencing of Naganishia species isolated from polar environments using Oxford Nanopore Technology.</title>
        <authorList>
            <person name="Leo P."/>
            <person name="Venkateswaran K."/>
        </authorList>
    </citation>
    <scope>NUCLEOTIDE SEQUENCE</scope>
    <source>
        <strain evidence="1">DBVPG 5303</strain>
    </source>
</reference>
<dbReference type="EMBL" id="JASBWV010000006">
    <property type="protein sequence ID" value="KAJ9125997.1"/>
    <property type="molecule type" value="Genomic_DNA"/>
</dbReference>
<protein>
    <submittedName>
        <fullName evidence="1">Uncharacterized protein</fullName>
    </submittedName>
</protein>
<evidence type="ECO:0000313" key="2">
    <source>
        <dbReference type="Proteomes" id="UP001234202"/>
    </source>
</evidence>
<comment type="caution">
    <text evidence="1">The sequence shown here is derived from an EMBL/GenBank/DDBJ whole genome shotgun (WGS) entry which is preliminary data.</text>
</comment>
<evidence type="ECO:0000313" key="1">
    <source>
        <dbReference type="EMBL" id="KAJ9125997.1"/>
    </source>
</evidence>
<organism evidence="1 2">
    <name type="scientific">Naganishia onofrii</name>
    <dbReference type="NCBI Taxonomy" id="1851511"/>
    <lineage>
        <taxon>Eukaryota</taxon>
        <taxon>Fungi</taxon>
        <taxon>Dikarya</taxon>
        <taxon>Basidiomycota</taxon>
        <taxon>Agaricomycotina</taxon>
        <taxon>Tremellomycetes</taxon>
        <taxon>Filobasidiales</taxon>
        <taxon>Filobasidiaceae</taxon>
        <taxon>Naganishia</taxon>
    </lineage>
</organism>
<accession>A0ACC2XRX9</accession>
<dbReference type="Proteomes" id="UP001234202">
    <property type="component" value="Unassembled WGS sequence"/>
</dbReference>
<proteinExistence type="predicted"/>
<gene>
    <name evidence="1" type="ORF">QFC24_002269</name>
</gene>
<name>A0ACC2XRX9_9TREE</name>
<keyword evidence="2" id="KW-1185">Reference proteome</keyword>
<sequence>MHSNHLFPEPSESRCQQCAKYFPGVDFSLMHDWWVYVDEGGSIAAGTSDHHLIATTQQVTDRIRLFVDVEDVAYAIQYAVIYHHLETRDSARAYVEYGVKLEAEYINAHKGTYPQTEKEVSNPFSYLLLSSLLHVRISAYLLLSST</sequence>